<dbReference type="Pfam" id="PF13476">
    <property type="entry name" value="AAA_23"/>
    <property type="match status" value="1"/>
</dbReference>
<feature type="coiled-coil region" evidence="1">
    <location>
        <begin position="398"/>
        <end position="425"/>
    </location>
</feature>
<protein>
    <submittedName>
        <fullName evidence="3">DNA repair protein RAD50</fullName>
    </submittedName>
</protein>
<dbReference type="STRING" id="158441.A0A226EZ91"/>
<dbReference type="PANTHER" id="PTHR32114">
    <property type="entry name" value="ABC TRANSPORTER ABCH.3"/>
    <property type="match status" value="1"/>
</dbReference>
<dbReference type="AlphaFoldDB" id="A0A226EZ91"/>
<sequence length="910" mass="102331">MEVKLKSLKFYGFRTFSDDSEVHEINFDKKLTIIHGRNGSGKTTVVEILLFCMTGKLSSNPDGLDSFVTGVPATITLTFIKGSDTYEIKWTLNRPNVKIMATCQIKENRTEAEEIIRKILDVPAGAVEKLILVPQENTLWAFNTPTNLKEVLDKLLNLEEDNKQLMKLVEAKKEIEKRMKTAEIDLTVAQGAAEKHPSIVTEEAATSRKEAELQAVVTQLTDEIEEMLNKHEKYDKVLKLGEDLDRLKSCADSLNISEEEIDTLDEKELEYDLARVDAELGDKLSTIMRKIREKDDLAIQLQDTSEQLGHAKANLENSEVSLAQILEYCSQYDSPDVESCKGVIQAKITKLQEDLEQINIRKEKVEVQNRLDSCIKLEQMALNFEKFKKMSDQKWTTLLQLERDIAKVEGKIEAGQENVDDFERLCPDETILMAELNGRILLLKRNLKYLTAQLATKTATFDEMETQFFDELKFDPNLASVVQSQNNGSRDYPLPAKIARIDESLLSNDSKSQNKFSQIATEKSTLLQKLGGLNSRLIVDETTEDIKPQLDDELFKLKMAFGQIENLQRLSVARNNGEGTHLMVDAFNASCEILREQAAQKEIELKELEIVIHDVKKKKEKIQFKREKAIPCISQIREIKTALATATQTLISCSLESTQVSTHAGQLFDQITQKTTTLENAKEKSATASGELNEIRKALATSTANVAACKIHEEAMSNLVTGYKIADTVASAKRHQILTKHQEMVAEINQYLADKWESLFPYDDIPSISLSQVEIKHEGVRRVDYNYHFNMDTSADGELKMRGRSSHGEKILAALIIRCALAKKFGPNCEILAFDEPMGGLDGDMGRGLVDHFSSITDKTQVIVTTHSLEFAKALVSKGNAVGEEVGFYRVEKEGGRSKFHEGFGDLLDD</sequence>
<evidence type="ECO:0000313" key="3">
    <source>
        <dbReference type="EMBL" id="OXA62488.1"/>
    </source>
</evidence>
<reference evidence="3 4" key="1">
    <citation type="submission" date="2015-12" db="EMBL/GenBank/DDBJ databases">
        <title>The genome of Folsomia candida.</title>
        <authorList>
            <person name="Faddeeva A."/>
            <person name="Derks M.F."/>
            <person name="Anvar Y."/>
            <person name="Smit S."/>
            <person name="Van Straalen N."/>
            <person name="Roelofs D."/>
        </authorList>
    </citation>
    <scope>NUCLEOTIDE SEQUENCE [LARGE SCALE GENOMIC DNA]</scope>
    <source>
        <strain evidence="3 4">VU population</strain>
        <tissue evidence="3">Whole body</tissue>
    </source>
</reference>
<comment type="caution">
    <text evidence="3">The sequence shown here is derived from an EMBL/GenBank/DDBJ whole genome shotgun (WGS) entry which is preliminary data.</text>
</comment>
<proteinExistence type="predicted"/>
<feature type="coiled-coil region" evidence="1">
    <location>
        <begin position="148"/>
        <end position="185"/>
    </location>
</feature>
<dbReference type="GO" id="GO:0006302">
    <property type="term" value="P:double-strand break repair"/>
    <property type="evidence" value="ECO:0007669"/>
    <property type="project" value="InterPro"/>
</dbReference>
<accession>A0A226EZ91</accession>
<dbReference type="SUPFAM" id="SSF52540">
    <property type="entry name" value="P-loop containing nucleoside triphosphate hydrolases"/>
    <property type="match status" value="1"/>
</dbReference>
<dbReference type="Gene3D" id="3.40.50.300">
    <property type="entry name" value="P-loop containing nucleotide triphosphate hydrolases"/>
    <property type="match status" value="2"/>
</dbReference>
<evidence type="ECO:0000313" key="4">
    <source>
        <dbReference type="Proteomes" id="UP000198287"/>
    </source>
</evidence>
<evidence type="ECO:0000259" key="2">
    <source>
        <dbReference type="Pfam" id="PF13476"/>
    </source>
</evidence>
<keyword evidence="4" id="KW-1185">Reference proteome</keyword>
<dbReference type="InterPro" id="IPR027417">
    <property type="entry name" value="P-loop_NTPase"/>
</dbReference>
<feature type="coiled-coil region" evidence="1">
    <location>
        <begin position="591"/>
        <end position="625"/>
    </location>
</feature>
<dbReference type="PANTHER" id="PTHR32114:SF2">
    <property type="entry name" value="ABC TRANSPORTER ABCH.3"/>
    <property type="match status" value="1"/>
</dbReference>
<feature type="domain" description="Rad50/SbcC-type AAA" evidence="2">
    <location>
        <begin position="8"/>
        <end position="231"/>
    </location>
</feature>
<name>A0A226EZ91_FOLCA</name>
<gene>
    <name evidence="3" type="ORF">Fcan01_03783</name>
</gene>
<dbReference type="GO" id="GO:0016887">
    <property type="term" value="F:ATP hydrolysis activity"/>
    <property type="evidence" value="ECO:0007669"/>
    <property type="project" value="InterPro"/>
</dbReference>
<dbReference type="EMBL" id="LNIX01000001">
    <property type="protein sequence ID" value="OXA62488.1"/>
    <property type="molecule type" value="Genomic_DNA"/>
</dbReference>
<dbReference type="Proteomes" id="UP000198287">
    <property type="component" value="Unassembled WGS sequence"/>
</dbReference>
<evidence type="ECO:0000256" key="1">
    <source>
        <dbReference type="SAM" id="Coils"/>
    </source>
</evidence>
<keyword evidence="1" id="KW-0175">Coiled coil</keyword>
<feature type="coiled-coil region" evidence="1">
    <location>
        <begin position="210"/>
        <end position="237"/>
    </location>
</feature>
<organism evidence="3 4">
    <name type="scientific">Folsomia candida</name>
    <name type="common">Springtail</name>
    <dbReference type="NCBI Taxonomy" id="158441"/>
    <lineage>
        <taxon>Eukaryota</taxon>
        <taxon>Metazoa</taxon>
        <taxon>Ecdysozoa</taxon>
        <taxon>Arthropoda</taxon>
        <taxon>Hexapoda</taxon>
        <taxon>Collembola</taxon>
        <taxon>Entomobryomorpha</taxon>
        <taxon>Isotomoidea</taxon>
        <taxon>Isotomidae</taxon>
        <taxon>Proisotominae</taxon>
        <taxon>Folsomia</taxon>
    </lineage>
</organism>
<dbReference type="InterPro" id="IPR038729">
    <property type="entry name" value="Rad50/SbcC_AAA"/>
</dbReference>